<accession>A0ABS4YFZ6</accession>
<dbReference type="RefSeq" id="WP_209887317.1">
    <property type="nucleotide sequence ID" value="NZ_BAAAJV010000011.1"/>
</dbReference>
<dbReference type="Proteomes" id="UP000698222">
    <property type="component" value="Unassembled WGS sequence"/>
</dbReference>
<sequence length="152" mass="16715">MTVQTRLSLEDLAVGDEFRSGEHALDEAQIIEYAREFDPQPFHLDASEAESSFFGGLAASGWHTASITMRLLVDSVPIGNGVIGAGGEIAWPRPTRPTDVLHVVSTIREIRPSRSRPDRGIVTMECLTLNQDGETCQRFVPQLVVLRRGEDA</sequence>
<gene>
    <name evidence="3" type="ORF">JOF44_000628</name>
</gene>
<evidence type="ECO:0000259" key="2">
    <source>
        <dbReference type="Pfam" id="PF01575"/>
    </source>
</evidence>
<comment type="similarity">
    <text evidence="1">Belongs to the enoyl-CoA hydratase/isomerase family.</text>
</comment>
<dbReference type="Gene3D" id="3.10.129.10">
    <property type="entry name" value="Hotdog Thioesterase"/>
    <property type="match status" value="1"/>
</dbReference>
<comment type="caution">
    <text evidence="3">The sequence shown here is derived from an EMBL/GenBank/DDBJ whole genome shotgun (WGS) entry which is preliminary data.</text>
</comment>
<proteinExistence type="inferred from homology"/>
<dbReference type="CDD" id="cd03454">
    <property type="entry name" value="YdeM"/>
    <property type="match status" value="1"/>
</dbReference>
<dbReference type="InterPro" id="IPR029069">
    <property type="entry name" value="HotDog_dom_sf"/>
</dbReference>
<reference evidence="3 4" key="1">
    <citation type="submission" date="2021-03" db="EMBL/GenBank/DDBJ databases">
        <title>Sequencing the genomes of 1000 actinobacteria strains.</title>
        <authorList>
            <person name="Klenk H.-P."/>
        </authorList>
    </citation>
    <scope>NUCLEOTIDE SEQUENCE [LARGE SCALE GENOMIC DNA]</scope>
    <source>
        <strain evidence="3 4">DSM 14564</strain>
    </source>
</reference>
<organism evidence="3 4">
    <name type="scientific">Brachybacterium fresconis</name>
    <dbReference type="NCBI Taxonomy" id="173363"/>
    <lineage>
        <taxon>Bacteria</taxon>
        <taxon>Bacillati</taxon>
        <taxon>Actinomycetota</taxon>
        <taxon>Actinomycetes</taxon>
        <taxon>Micrococcales</taxon>
        <taxon>Dermabacteraceae</taxon>
        <taxon>Brachybacterium</taxon>
    </lineage>
</organism>
<dbReference type="InterPro" id="IPR052342">
    <property type="entry name" value="MCH/BMMD"/>
</dbReference>
<dbReference type="PANTHER" id="PTHR43664">
    <property type="entry name" value="MONOAMINE OXIDASE-RELATED"/>
    <property type="match status" value="1"/>
</dbReference>
<protein>
    <submittedName>
        <fullName evidence="3">Acyl dehydratase</fullName>
    </submittedName>
</protein>
<dbReference type="PANTHER" id="PTHR43664:SF1">
    <property type="entry name" value="BETA-METHYLMALYL-COA DEHYDRATASE"/>
    <property type="match status" value="1"/>
</dbReference>
<evidence type="ECO:0000313" key="4">
    <source>
        <dbReference type="Proteomes" id="UP000698222"/>
    </source>
</evidence>
<name>A0ABS4YFZ6_9MICO</name>
<dbReference type="InterPro" id="IPR002539">
    <property type="entry name" value="MaoC-like_dom"/>
</dbReference>
<dbReference type="SUPFAM" id="SSF54637">
    <property type="entry name" value="Thioesterase/thiol ester dehydrase-isomerase"/>
    <property type="match status" value="1"/>
</dbReference>
<feature type="domain" description="MaoC-like" evidence="2">
    <location>
        <begin position="19"/>
        <end position="114"/>
    </location>
</feature>
<dbReference type="EMBL" id="JAGIOC010000001">
    <property type="protein sequence ID" value="MBP2407725.1"/>
    <property type="molecule type" value="Genomic_DNA"/>
</dbReference>
<evidence type="ECO:0000256" key="1">
    <source>
        <dbReference type="ARBA" id="ARBA00005254"/>
    </source>
</evidence>
<keyword evidence="4" id="KW-1185">Reference proteome</keyword>
<evidence type="ECO:0000313" key="3">
    <source>
        <dbReference type="EMBL" id="MBP2407725.1"/>
    </source>
</evidence>
<dbReference type="Pfam" id="PF01575">
    <property type="entry name" value="MaoC_dehydratas"/>
    <property type="match status" value="1"/>
</dbReference>